<accession>A0A0R2XA54</accession>
<sequence length="59" mass="6305">MRIAGGYCFGRFLKVIFGIELEVGFSWVEVGGRVVSICFLVLANDPKEAPDETAGGPAD</sequence>
<dbReference type="AlphaFoldDB" id="A0A0R2XA54"/>
<organism evidence="1 2">
    <name type="scientific">Verrucomicrobia subdivision 6 bacterium BACL9 MAG-120820-bin42</name>
    <dbReference type="NCBI Taxonomy" id="1655634"/>
    <lineage>
        <taxon>Bacteria</taxon>
        <taxon>Pseudomonadati</taxon>
        <taxon>Verrucomicrobiota</taxon>
        <taxon>Verrucomicrobiia</taxon>
        <taxon>Verrucomicrobiales</taxon>
        <taxon>Verrucomicrobia subdivision 6</taxon>
    </lineage>
</organism>
<dbReference type="Proteomes" id="UP000051557">
    <property type="component" value="Unassembled WGS sequence"/>
</dbReference>
<evidence type="ECO:0000313" key="1">
    <source>
        <dbReference type="EMBL" id="KRP32767.1"/>
    </source>
</evidence>
<reference evidence="1 2" key="1">
    <citation type="submission" date="2015-10" db="EMBL/GenBank/DDBJ databases">
        <title>Metagenome-Assembled Genomes uncover a global brackish microbiome.</title>
        <authorList>
            <person name="Hugerth L.W."/>
            <person name="Larsson J."/>
            <person name="Alneberg J."/>
            <person name="Lindh M.V."/>
            <person name="Legrand C."/>
            <person name="Pinhassi J."/>
            <person name="Andersson A.F."/>
        </authorList>
    </citation>
    <scope>NUCLEOTIDE SEQUENCE [LARGE SCALE GENOMIC DNA]</scope>
    <source>
        <strain evidence="1">BACL9 MAG-120820-bin42</strain>
    </source>
</reference>
<proteinExistence type="predicted"/>
<gene>
    <name evidence="1" type="ORF">ABS32_02550</name>
</gene>
<dbReference type="EMBL" id="LIDM01000062">
    <property type="protein sequence ID" value="KRP32767.1"/>
    <property type="molecule type" value="Genomic_DNA"/>
</dbReference>
<evidence type="ECO:0000313" key="2">
    <source>
        <dbReference type="Proteomes" id="UP000051557"/>
    </source>
</evidence>
<name>A0A0R2XA54_9BACT</name>
<protein>
    <submittedName>
        <fullName evidence="1">Uncharacterized protein</fullName>
    </submittedName>
</protein>
<comment type="caution">
    <text evidence="1">The sequence shown here is derived from an EMBL/GenBank/DDBJ whole genome shotgun (WGS) entry which is preliminary data.</text>
</comment>